<evidence type="ECO:0000313" key="10">
    <source>
        <dbReference type="Proteomes" id="UP000216311"/>
    </source>
</evidence>
<comment type="function">
    <text evidence="6">Specifically catalyzes the NAD or NADP-dependent dehydrogenation of L-aspartate to iminoaspartate.</text>
</comment>
<sequence length="264" mass="27439">MSESLRVVIVGHGVIGSTVAARVATGEVVGAELVAVVNRSPVANPPAQQLDLPAALKGADLVVECAGQPVVHEIVDQVVSAGVDLLVTSVGALLDPELSGRLPQLGPGRVLATHGAVGGLDLLAAASRGGGFESVLMRTTKQPGALIRQWMEPEQIELLRTATEPVLVFSGTPNEAVALFPESLNIVAGVATAIGSVEPLRVELYADPAATMSTHRIQARAQLGEYLFEVRNFPSRDNPRSSAITPFSVLHSISGLTQHPPAVL</sequence>
<evidence type="ECO:0000256" key="2">
    <source>
        <dbReference type="ARBA" id="ARBA00022642"/>
    </source>
</evidence>
<feature type="active site" evidence="6">
    <location>
        <position position="215"/>
    </location>
</feature>
<dbReference type="RefSeq" id="WP_094364997.1">
    <property type="nucleotide sequence ID" value="NZ_NMVQ01000044.1"/>
</dbReference>
<comment type="catalytic activity">
    <reaction evidence="6">
        <text>L-aspartate + NADP(+) + H2O = oxaloacetate + NH4(+) + NADPH + H(+)</text>
        <dbReference type="Rhea" id="RHEA:11784"/>
        <dbReference type="ChEBI" id="CHEBI:15377"/>
        <dbReference type="ChEBI" id="CHEBI:15378"/>
        <dbReference type="ChEBI" id="CHEBI:16452"/>
        <dbReference type="ChEBI" id="CHEBI:28938"/>
        <dbReference type="ChEBI" id="CHEBI:29991"/>
        <dbReference type="ChEBI" id="CHEBI:57783"/>
        <dbReference type="ChEBI" id="CHEBI:58349"/>
        <dbReference type="EC" id="1.4.1.21"/>
    </reaction>
</comment>
<keyword evidence="2 6" id="KW-0662">Pyridine nucleotide biosynthesis</keyword>
<dbReference type="EMBL" id="NMVQ01000044">
    <property type="protein sequence ID" value="OYO18331.1"/>
    <property type="molecule type" value="Genomic_DNA"/>
</dbReference>
<dbReference type="AlphaFoldDB" id="A0A255GRY5"/>
<gene>
    <name evidence="6" type="primary">nadX</name>
    <name evidence="9" type="ORF">CGZ93_15160</name>
</gene>
<evidence type="ECO:0000256" key="6">
    <source>
        <dbReference type="HAMAP-Rule" id="MF_01265"/>
    </source>
</evidence>
<dbReference type="UniPathway" id="UPA00253">
    <property type="reaction ID" value="UER00456"/>
</dbReference>
<dbReference type="Pfam" id="PF01958">
    <property type="entry name" value="Asp_DH_C"/>
    <property type="match status" value="1"/>
</dbReference>
<dbReference type="PANTHER" id="PTHR31873:SF6">
    <property type="entry name" value="ASPARTATE DEHYDROGENASE DOMAIN-CONTAINING PROTEIN"/>
    <property type="match status" value="1"/>
</dbReference>
<accession>A0A255GRY5</accession>
<feature type="binding site" evidence="6">
    <location>
        <position position="116"/>
    </location>
    <ligand>
        <name>NAD(+)</name>
        <dbReference type="ChEBI" id="CHEBI:57540"/>
    </ligand>
</feature>
<comment type="pathway">
    <text evidence="6">Cofactor biosynthesis; NAD(+) biosynthesis; iminoaspartate from L-aspartate (dehydrogenase route): step 1/1.</text>
</comment>
<feature type="domain" description="Aspartate dehydrogenase" evidence="7">
    <location>
        <begin position="163"/>
        <end position="250"/>
    </location>
</feature>
<comment type="caution">
    <text evidence="9">The sequence shown here is derived from an EMBL/GenBank/DDBJ whole genome shotgun (WGS) entry which is preliminary data.</text>
</comment>
<comment type="catalytic activity">
    <reaction evidence="6">
        <text>L-aspartate + NAD(+) + H2O = oxaloacetate + NH4(+) + NADH + H(+)</text>
        <dbReference type="Rhea" id="RHEA:11788"/>
        <dbReference type="ChEBI" id="CHEBI:15377"/>
        <dbReference type="ChEBI" id="CHEBI:15378"/>
        <dbReference type="ChEBI" id="CHEBI:16452"/>
        <dbReference type="ChEBI" id="CHEBI:28938"/>
        <dbReference type="ChEBI" id="CHEBI:29991"/>
        <dbReference type="ChEBI" id="CHEBI:57540"/>
        <dbReference type="ChEBI" id="CHEBI:57945"/>
        <dbReference type="EC" id="1.4.1.21"/>
    </reaction>
</comment>
<evidence type="ECO:0000259" key="7">
    <source>
        <dbReference type="Pfam" id="PF01958"/>
    </source>
</evidence>
<dbReference type="InterPro" id="IPR005106">
    <property type="entry name" value="Asp/hSer_DH_NAD-bd"/>
</dbReference>
<dbReference type="EC" id="1.4.1.21" evidence="6"/>
<protein>
    <recommendedName>
        <fullName evidence="6">L-aspartate dehydrogenase</fullName>
        <ecNumber evidence="6">1.4.1.21</ecNumber>
    </recommendedName>
</protein>
<dbReference type="InterPro" id="IPR011182">
    <property type="entry name" value="L-Asp_DH"/>
</dbReference>
<evidence type="ECO:0000256" key="1">
    <source>
        <dbReference type="ARBA" id="ARBA00008331"/>
    </source>
</evidence>
<dbReference type="HAMAP" id="MF_01265">
    <property type="entry name" value="NadX"/>
    <property type="match status" value="1"/>
</dbReference>
<keyword evidence="5 6" id="KW-0520">NAD</keyword>
<name>A0A255GRY5_9ACTN</name>
<evidence type="ECO:0000256" key="3">
    <source>
        <dbReference type="ARBA" id="ARBA00022857"/>
    </source>
</evidence>
<keyword evidence="4 6" id="KW-0560">Oxidoreductase</keyword>
<dbReference type="SUPFAM" id="SSF55347">
    <property type="entry name" value="Glyceraldehyde-3-phosphate dehydrogenase-like, C-terminal domain"/>
    <property type="match status" value="1"/>
</dbReference>
<dbReference type="PIRSF" id="PIRSF005227">
    <property type="entry name" value="Asp_dh_NAD_syn"/>
    <property type="match status" value="1"/>
</dbReference>
<feature type="domain" description="Aspartate/homoserine dehydrogenase NAD-binding" evidence="8">
    <location>
        <begin position="11"/>
        <end position="103"/>
    </location>
</feature>
<dbReference type="Gene3D" id="3.30.360.10">
    <property type="entry name" value="Dihydrodipicolinate Reductase, domain 2"/>
    <property type="match status" value="1"/>
</dbReference>
<organism evidence="9 10">
    <name type="scientific">Enemella dayhoffiae</name>
    <dbReference type="NCBI Taxonomy" id="2016507"/>
    <lineage>
        <taxon>Bacteria</taxon>
        <taxon>Bacillati</taxon>
        <taxon>Actinomycetota</taxon>
        <taxon>Actinomycetes</taxon>
        <taxon>Propionibacteriales</taxon>
        <taxon>Propionibacteriaceae</taxon>
        <taxon>Enemella</taxon>
    </lineage>
</organism>
<proteinExistence type="inferred from homology"/>
<dbReference type="OrthoDB" id="4772942at2"/>
<evidence type="ECO:0000313" key="9">
    <source>
        <dbReference type="EMBL" id="OYO18331.1"/>
    </source>
</evidence>
<dbReference type="Gene3D" id="3.40.50.720">
    <property type="entry name" value="NAD(P)-binding Rossmann-like Domain"/>
    <property type="match status" value="1"/>
</dbReference>
<dbReference type="InterPro" id="IPR036291">
    <property type="entry name" value="NAD(P)-bd_dom_sf"/>
</dbReference>
<dbReference type="PANTHER" id="PTHR31873">
    <property type="entry name" value="L-ASPARTATE DEHYDROGENASE-RELATED"/>
    <property type="match status" value="1"/>
</dbReference>
<feature type="binding site" evidence="6">
    <location>
        <position position="185"/>
    </location>
    <ligand>
        <name>NAD(+)</name>
        <dbReference type="ChEBI" id="CHEBI:57540"/>
    </ligand>
</feature>
<evidence type="ECO:0000259" key="8">
    <source>
        <dbReference type="Pfam" id="PF03447"/>
    </source>
</evidence>
<keyword evidence="3 6" id="KW-0521">NADP</keyword>
<reference evidence="9 10" key="1">
    <citation type="submission" date="2017-07" db="EMBL/GenBank/DDBJ databases">
        <title>Draft whole genome sequences of clinical Proprionibacteriaceae strains.</title>
        <authorList>
            <person name="Bernier A.-M."/>
            <person name="Bernard K."/>
            <person name="Domingo M.-C."/>
        </authorList>
    </citation>
    <scope>NUCLEOTIDE SEQUENCE [LARGE SCALE GENOMIC DNA]</scope>
    <source>
        <strain evidence="9 10">NML 130396</strain>
    </source>
</reference>
<dbReference type="Proteomes" id="UP000216311">
    <property type="component" value="Unassembled WGS sequence"/>
</dbReference>
<dbReference type="InterPro" id="IPR002811">
    <property type="entry name" value="Asp_DH"/>
</dbReference>
<dbReference type="GO" id="GO:0009435">
    <property type="term" value="P:NAD+ biosynthetic process"/>
    <property type="evidence" value="ECO:0007669"/>
    <property type="project" value="UniProtKB-UniRule"/>
</dbReference>
<comment type="miscellaneous">
    <text evidence="6">The iminoaspartate product is unstable in aqueous solution and can decompose to oxaloacetate and ammonia.</text>
</comment>
<dbReference type="GO" id="GO:0033735">
    <property type="term" value="F:aspartate dehydrogenase [NAD(P)+] activity"/>
    <property type="evidence" value="ECO:0007669"/>
    <property type="project" value="UniProtKB-EC"/>
</dbReference>
<dbReference type="GO" id="GO:0050661">
    <property type="term" value="F:NADP binding"/>
    <property type="evidence" value="ECO:0007669"/>
    <property type="project" value="UniProtKB-UniRule"/>
</dbReference>
<dbReference type="InterPro" id="IPR020626">
    <property type="entry name" value="Asp_DH_prok"/>
</dbReference>
<evidence type="ECO:0000256" key="4">
    <source>
        <dbReference type="ARBA" id="ARBA00023002"/>
    </source>
</evidence>
<comment type="similarity">
    <text evidence="1 6">Belongs to the L-aspartate dehydrogenase family.</text>
</comment>
<dbReference type="GO" id="GO:0016639">
    <property type="term" value="F:oxidoreductase activity, acting on the CH-NH2 group of donors, NAD or NADP as acceptor"/>
    <property type="evidence" value="ECO:0007669"/>
    <property type="project" value="UniProtKB-UniRule"/>
</dbReference>
<dbReference type="SUPFAM" id="SSF51735">
    <property type="entry name" value="NAD(P)-binding Rossmann-fold domains"/>
    <property type="match status" value="1"/>
</dbReference>
<dbReference type="Pfam" id="PF03447">
    <property type="entry name" value="NAD_binding_3"/>
    <property type="match status" value="1"/>
</dbReference>
<evidence type="ECO:0000256" key="5">
    <source>
        <dbReference type="ARBA" id="ARBA00023027"/>
    </source>
</evidence>
<keyword evidence="10" id="KW-1185">Reference proteome</keyword>
<dbReference type="GO" id="GO:0051287">
    <property type="term" value="F:NAD binding"/>
    <property type="evidence" value="ECO:0007669"/>
    <property type="project" value="UniProtKB-UniRule"/>
</dbReference>